<organism evidence="1 2">
    <name type="scientific">Blautia hansenii</name>
    <name type="common">Ruminococcus hansenii</name>
    <dbReference type="NCBI Taxonomy" id="1322"/>
    <lineage>
        <taxon>Bacteria</taxon>
        <taxon>Bacillati</taxon>
        <taxon>Bacillota</taxon>
        <taxon>Clostridia</taxon>
        <taxon>Lachnospirales</taxon>
        <taxon>Lachnospiraceae</taxon>
        <taxon>Blautia</taxon>
    </lineage>
</organism>
<dbReference type="RefSeq" id="WP_173750187.1">
    <property type="nucleotide sequence ID" value="NZ_JAAITA010000032.1"/>
</dbReference>
<comment type="caution">
    <text evidence="1">The sequence shown here is derived from an EMBL/GenBank/DDBJ whole genome shotgun (WGS) entry which is preliminary data.</text>
</comment>
<dbReference type="EMBL" id="JAAITA010000032">
    <property type="protein sequence ID" value="NSJ87352.1"/>
    <property type="molecule type" value="Genomic_DNA"/>
</dbReference>
<sequence>MECGRLRHPYIAVMKEGRLSYGGNQQWSRKKAVQKYGCGVIAGTDLLLYLSLHKEYCKGKEFKNWEKENGILEAEEYMELAETMRRHYFPVIPGLGMPGWLLSGGVNRYFRANRIPLKVSFGVLGRNFRNRIGAMLAHDIPVILAVGPNFPLPLKKHKLTFYEKKGSAYEESCSVAAHFVAVTALDGPWMQISSWGKMYYINLCEYQEYVRRHSLFLISNIFYIRKRKRISV</sequence>
<protein>
    <submittedName>
        <fullName evidence="1">Uncharacterized protein</fullName>
    </submittedName>
</protein>
<keyword evidence="2" id="KW-1185">Reference proteome</keyword>
<proteinExistence type="predicted"/>
<name>A0ABX2IFD4_BLAHA</name>
<dbReference type="Proteomes" id="UP000822142">
    <property type="component" value="Unassembled WGS sequence"/>
</dbReference>
<reference evidence="1 2" key="1">
    <citation type="journal article" date="2020" name="Cell Host Microbe">
        <title>Functional and Genomic Variation between Human-Derived Isolates of Lachnospiraceae Reveals Inter- and Intra-Species Diversity.</title>
        <authorList>
            <person name="Sorbara M.T."/>
            <person name="Littmann E.R."/>
            <person name="Fontana E."/>
            <person name="Moody T.U."/>
            <person name="Kohout C.E."/>
            <person name="Gjonbalaj M."/>
            <person name="Eaton V."/>
            <person name="Seok R."/>
            <person name="Leiner I.M."/>
            <person name="Pamer E.G."/>
        </authorList>
    </citation>
    <scope>NUCLEOTIDE SEQUENCE [LARGE SCALE GENOMIC DNA]</scope>
    <source>
        <strain evidence="1 2">MSK.15.26</strain>
    </source>
</reference>
<accession>A0ABX2IFD4</accession>
<evidence type="ECO:0000313" key="2">
    <source>
        <dbReference type="Proteomes" id="UP000822142"/>
    </source>
</evidence>
<gene>
    <name evidence="1" type="ORF">G5A70_14510</name>
</gene>
<evidence type="ECO:0000313" key="1">
    <source>
        <dbReference type="EMBL" id="NSJ87352.1"/>
    </source>
</evidence>